<organism evidence="3 4">
    <name type="scientific">Ameiurus melas</name>
    <name type="common">Black bullhead</name>
    <name type="synonym">Silurus melas</name>
    <dbReference type="NCBI Taxonomy" id="219545"/>
    <lineage>
        <taxon>Eukaryota</taxon>
        <taxon>Metazoa</taxon>
        <taxon>Chordata</taxon>
        <taxon>Craniata</taxon>
        <taxon>Vertebrata</taxon>
        <taxon>Euteleostomi</taxon>
        <taxon>Actinopterygii</taxon>
        <taxon>Neopterygii</taxon>
        <taxon>Teleostei</taxon>
        <taxon>Ostariophysi</taxon>
        <taxon>Siluriformes</taxon>
        <taxon>Ictaluridae</taxon>
        <taxon>Ameiurus</taxon>
    </lineage>
</organism>
<reference evidence="3 4" key="1">
    <citation type="submission" date="2020-02" db="EMBL/GenBank/DDBJ databases">
        <title>A chromosome-scale genome assembly of the black bullhead catfish (Ameiurus melas).</title>
        <authorList>
            <person name="Wen M."/>
            <person name="Zham M."/>
            <person name="Cabau C."/>
            <person name="Klopp C."/>
            <person name="Donnadieu C."/>
            <person name="Roques C."/>
            <person name="Bouchez O."/>
            <person name="Lampietro C."/>
            <person name="Jouanno E."/>
            <person name="Herpin A."/>
            <person name="Louis A."/>
            <person name="Berthelot C."/>
            <person name="Parey E."/>
            <person name="Roest-Crollius H."/>
            <person name="Braasch I."/>
            <person name="Postlethwait J."/>
            <person name="Robinson-Rechavi M."/>
            <person name="Echchiki A."/>
            <person name="Begum T."/>
            <person name="Montfort J."/>
            <person name="Schartl M."/>
            <person name="Bobe J."/>
            <person name="Guiguen Y."/>
        </authorList>
    </citation>
    <scope>NUCLEOTIDE SEQUENCE [LARGE SCALE GENOMIC DNA]</scope>
    <source>
        <strain evidence="3">M_S1</strain>
        <tissue evidence="3">Blood</tissue>
    </source>
</reference>
<gene>
    <name evidence="3" type="ORF">AMELA_G00177280</name>
</gene>
<dbReference type="Pfam" id="PF23057">
    <property type="entry name" value="RBD_ZCCHC3_1st"/>
    <property type="match status" value="1"/>
</dbReference>
<feature type="domain" description="Zinc finger CCHC" evidence="2">
    <location>
        <begin position="112"/>
        <end position="147"/>
    </location>
</feature>
<dbReference type="GO" id="GO:0002218">
    <property type="term" value="P:activation of innate immune response"/>
    <property type="evidence" value="ECO:0007669"/>
    <property type="project" value="InterPro"/>
</dbReference>
<evidence type="ECO:0000259" key="1">
    <source>
        <dbReference type="Pfam" id="PF23057"/>
    </source>
</evidence>
<dbReference type="EMBL" id="JAAGNN010000015">
    <property type="protein sequence ID" value="KAF4079371.1"/>
    <property type="molecule type" value="Genomic_DNA"/>
</dbReference>
<dbReference type="GO" id="GO:0003723">
    <property type="term" value="F:RNA binding"/>
    <property type="evidence" value="ECO:0007669"/>
    <property type="project" value="InterPro"/>
</dbReference>
<sequence>MPEVDASGSVRVVRLRNSVRVELQKDASQAERARFNVEHVVKEVLQGVMEQQTTSVLCSQDFAHAGFMDVTFGEMTSCLDFVATWERNLPHHALQGLKVRALYIWEDVPVTVHMYNPFVEESEIRHFLQRFCLKMEGGQKICNAFGIVLYLL</sequence>
<dbReference type="GO" id="GO:0003690">
    <property type="term" value="F:double-stranded DNA binding"/>
    <property type="evidence" value="ECO:0007669"/>
    <property type="project" value="InterPro"/>
</dbReference>
<dbReference type="InterPro" id="IPR042509">
    <property type="entry name" value="ZCCHC3"/>
</dbReference>
<evidence type="ECO:0000313" key="4">
    <source>
        <dbReference type="Proteomes" id="UP000593565"/>
    </source>
</evidence>
<comment type="caution">
    <text evidence="3">The sequence shown here is derived from an EMBL/GenBank/DDBJ whole genome shotgun (WGS) entry which is preliminary data.</text>
</comment>
<dbReference type="InterPro" id="IPR057810">
    <property type="entry name" value="RBD_ZCCHC3_1st"/>
</dbReference>
<evidence type="ECO:0000313" key="3">
    <source>
        <dbReference type="EMBL" id="KAF4079371.1"/>
    </source>
</evidence>
<keyword evidence="4" id="KW-1185">Reference proteome</keyword>
<accession>A0A7J6AC53</accession>
<dbReference type="InterPro" id="IPR057811">
    <property type="entry name" value="RBD_ZCCHC3_2nd"/>
</dbReference>
<proteinExistence type="predicted"/>
<protein>
    <submittedName>
        <fullName evidence="3">Uncharacterized protein</fullName>
    </submittedName>
</protein>
<feature type="domain" description="Zinc finger CCHC" evidence="1">
    <location>
        <begin position="16"/>
        <end position="94"/>
    </location>
</feature>
<dbReference type="AlphaFoldDB" id="A0A7J6AC53"/>
<name>A0A7J6AC53_AMEME</name>
<dbReference type="Proteomes" id="UP000593565">
    <property type="component" value="Unassembled WGS sequence"/>
</dbReference>
<evidence type="ECO:0000259" key="2">
    <source>
        <dbReference type="Pfam" id="PF23058"/>
    </source>
</evidence>
<dbReference type="PANTHER" id="PTHR22639:SF7">
    <property type="entry name" value="CCHC-TYPE DOMAIN-CONTAINING PROTEIN"/>
    <property type="match status" value="1"/>
</dbReference>
<dbReference type="Pfam" id="PF23058">
    <property type="entry name" value="RBD_ZCCHC3_2nd"/>
    <property type="match status" value="1"/>
</dbReference>
<dbReference type="PANTHER" id="PTHR22639">
    <property type="entry name" value="GAG-RELATED PROTEIN"/>
    <property type="match status" value="1"/>
</dbReference>